<evidence type="ECO:0000256" key="2">
    <source>
        <dbReference type="ARBA" id="ARBA00022723"/>
    </source>
</evidence>
<dbReference type="Gene3D" id="3.90.1590.10">
    <property type="entry name" value="glutathione-dependent formaldehyde- activating enzyme (gfa)"/>
    <property type="match status" value="1"/>
</dbReference>
<name>A0A1B9GU18_9TREE</name>
<evidence type="ECO:0000256" key="4">
    <source>
        <dbReference type="ARBA" id="ARBA00023239"/>
    </source>
</evidence>
<evidence type="ECO:0000256" key="3">
    <source>
        <dbReference type="ARBA" id="ARBA00022833"/>
    </source>
</evidence>
<dbReference type="PANTHER" id="PTHR33337:SF40">
    <property type="entry name" value="CENP-V_GFA DOMAIN-CONTAINING PROTEIN-RELATED"/>
    <property type="match status" value="1"/>
</dbReference>
<dbReference type="InterPro" id="IPR006913">
    <property type="entry name" value="CENP-V/GFA"/>
</dbReference>
<evidence type="ECO:0000313" key="7">
    <source>
        <dbReference type="Proteomes" id="UP000092666"/>
    </source>
</evidence>
<organism evidence="6 7">
    <name type="scientific">Kwoniella heveanensis BCC8398</name>
    <dbReference type="NCBI Taxonomy" id="1296120"/>
    <lineage>
        <taxon>Eukaryota</taxon>
        <taxon>Fungi</taxon>
        <taxon>Dikarya</taxon>
        <taxon>Basidiomycota</taxon>
        <taxon>Agaricomycotina</taxon>
        <taxon>Tremellomycetes</taxon>
        <taxon>Tremellales</taxon>
        <taxon>Cryptococcaceae</taxon>
        <taxon>Kwoniella</taxon>
    </lineage>
</organism>
<evidence type="ECO:0000313" key="6">
    <source>
        <dbReference type="EMBL" id="OCF34547.1"/>
    </source>
</evidence>
<protein>
    <recommendedName>
        <fullName evidence="5">CENP-V/GFA domain-containing protein</fullName>
    </recommendedName>
</protein>
<dbReference type="EMBL" id="KV700124">
    <property type="protein sequence ID" value="OCF34547.1"/>
    <property type="molecule type" value="Genomic_DNA"/>
</dbReference>
<keyword evidence="2" id="KW-0479">Metal-binding</keyword>
<dbReference type="Pfam" id="PF04828">
    <property type="entry name" value="GFA"/>
    <property type="match status" value="1"/>
</dbReference>
<dbReference type="PROSITE" id="PS51891">
    <property type="entry name" value="CENP_V_GFA"/>
    <property type="match status" value="1"/>
</dbReference>
<feature type="domain" description="CENP-V/GFA" evidence="5">
    <location>
        <begin position="8"/>
        <end position="124"/>
    </location>
</feature>
<comment type="similarity">
    <text evidence="1">Belongs to the Gfa family.</text>
</comment>
<keyword evidence="4" id="KW-0456">Lyase</keyword>
<evidence type="ECO:0000259" key="5">
    <source>
        <dbReference type="PROSITE" id="PS51891"/>
    </source>
</evidence>
<gene>
    <name evidence="6" type="ORF">I316_03588</name>
</gene>
<dbReference type="AlphaFoldDB" id="A0A1B9GU18"/>
<reference evidence="6 7" key="1">
    <citation type="submission" date="2013-07" db="EMBL/GenBank/DDBJ databases">
        <title>The Genome Sequence of Cryptococcus heveanensis BCC8398.</title>
        <authorList>
            <consortium name="The Broad Institute Genome Sequencing Platform"/>
            <person name="Cuomo C."/>
            <person name="Litvintseva A."/>
            <person name="Chen Y."/>
            <person name="Heitman J."/>
            <person name="Sun S."/>
            <person name="Springer D."/>
            <person name="Dromer F."/>
            <person name="Young S.K."/>
            <person name="Zeng Q."/>
            <person name="Gargeya S."/>
            <person name="Fitzgerald M."/>
            <person name="Abouelleil A."/>
            <person name="Alvarado L."/>
            <person name="Berlin A.M."/>
            <person name="Chapman S.B."/>
            <person name="Dewar J."/>
            <person name="Goldberg J."/>
            <person name="Griggs A."/>
            <person name="Gujja S."/>
            <person name="Hansen M."/>
            <person name="Howarth C."/>
            <person name="Imamovic A."/>
            <person name="Larimer J."/>
            <person name="McCowan C."/>
            <person name="Murphy C."/>
            <person name="Pearson M."/>
            <person name="Priest M."/>
            <person name="Roberts A."/>
            <person name="Saif S."/>
            <person name="Shea T."/>
            <person name="Sykes S."/>
            <person name="Wortman J."/>
            <person name="Nusbaum C."/>
            <person name="Birren B."/>
        </authorList>
    </citation>
    <scope>NUCLEOTIDE SEQUENCE [LARGE SCALE GENOMIC DNA]</scope>
    <source>
        <strain evidence="6 7">BCC8398</strain>
    </source>
</reference>
<dbReference type="InterPro" id="IPR011057">
    <property type="entry name" value="Mss4-like_sf"/>
</dbReference>
<dbReference type="GO" id="GO:0046872">
    <property type="term" value="F:metal ion binding"/>
    <property type="evidence" value="ECO:0007669"/>
    <property type="project" value="UniProtKB-KW"/>
</dbReference>
<dbReference type="STRING" id="1296120.A0A1B9GU18"/>
<dbReference type="Proteomes" id="UP000092666">
    <property type="component" value="Unassembled WGS sequence"/>
</dbReference>
<sequence>MSGNDSTVTGACNCGAFSLTIPQQTGMALCHCTSCRKSGGSVSSANFSINPKDMKCDGPEPSKYVAKGSSGNDVTRAFCGTCGSNLWTAVADPNLIFVKAGLFPPGSVPSPNTHLFAKNMEDWEIVHEGAERIETQ</sequence>
<dbReference type="SUPFAM" id="SSF51316">
    <property type="entry name" value="Mss4-like"/>
    <property type="match status" value="1"/>
</dbReference>
<accession>A0A1B9GU18</accession>
<dbReference type="GO" id="GO:0016846">
    <property type="term" value="F:carbon-sulfur lyase activity"/>
    <property type="evidence" value="ECO:0007669"/>
    <property type="project" value="InterPro"/>
</dbReference>
<evidence type="ECO:0000256" key="1">
    <source>
        <dbReference type="ARBA" id="ARBA00005495"/>
    </source>
</evidence>
<keyword evidence="3" id="KW-0862">Zinc</keyword>
<dbReference type="PANTHER" id="PTHR33337">
    <property type="entry name" value="GFA DOMAIN-CONTAINING PROTEIN"/>
    <property type="match status" value="1"/>
</dbReference>
<dbReference type="OrthoDB" id="9985472at2759"/>
<reference evidence="7" key="2">
    <citation type="submission" date="2013-12" db="EMBL/GenBank/DDBJ databases">
        <title>Evolution of pathogenesis and genome organization in the Tremellales.</title>
        <authorList>
            <person name="Cuomo C."/>
            <person name="Litvintseva A."/>
            <person name="Heitman J."/>
            <person name="Chen Y."/>
            <person name="Sun S."/>
            <person name="Springer D."/>
            <person name="Dromer F."/>
            <person name="Young S."/>
            <person name="Zeng Q."/>
            <person name="Chapman S."/>
            <person name="Gujja S."/>
            <person name="Saif S."/>
            <person name="Birren B."/>
        </authorList>
    </citation>
    <scope>NUCLEOTIDE SEQUENCE [LARGE SCALE GENOMIC DNA]</scope>
    <source>
        <strain evidence="7">BCC8398</strain>
    </source>
</reference>
<proteinExistence type="inferred from homology"/>
<keyword evidence="7" id="KW-1185">Reference proteome</keyword>